<protein>
    <submittedName>
        <fullName evidence="2">Uncharacterized protein</fullName>
    </submittedName>
</protein>
<dbReference type="EMBL" id="JACHBT010000010">
    <property type="protein sequence ID" value="MBB6505200.1"/>
    <property type="molecule type" value="Genomic_DNA"/>
</dbReference>
<proteinExistence type="predicted"/>
<dbReference type="AlphaFoldDB" id="A0A7X0JDC1"/>
<feature type="region of interest" description="Disordered" evidence="1">
    <location>
        <begin position="18"/>
        <end position="44"/>
    </location>
</feature>
<dbReference type="RefSeq" id="WP_260396584.1">
    <property type="nucleotide sequence ID" value="NZ_JACHBT010000010.1"/>
</dbReference>
<organism evidence="2 3">
    <name type="scientific">Sphingomonas endophytica</name>
    <dbReference type="NCBI Taxonomy" id="869719"/>
    <lineage>
        <taxon>Bacteria</taxon>
        <taxon>Pseudomonadati</taxon>
        <taxon>Pseudomonadota</taxon>
        <taxon>Alphaproteobacteria</taxon>
        <taxon>Sphingomonadales</taxon>
        <taxon>Sphingomonadaceae</taxon>
        <taxon>Sphingomonas</taxon>
    </lineage>
</organism>
<accession>A0A7X0JDC1</accession>
<name>A0A7X0JDC1_9SPHN</name>
<evidence type="ECO:0000313" key="3">
    <source>
        <dbReference type="Proteomes" id="UP000522313"/>
    </source>
</evidence>
<evidence type="ECO:0000256" key="1">
    <source>
        <dbReference type="SAM" id="MobiDB-lite"/>
    </source>
</evidence>
<comment type="caution">
    <text evidence="2">The sequence shown here is derived from an EMBL/GenBank/DDBJ whole genome shotgun (WGS) entry which is preliminary data.</text>
</comment>
<gene>
    <name evidence="2" type="ORF">F4693_002187</name>
</gene>
<evidence type="ECO:0000313" key="2">
    <source>
        <dbReference type="EMBL" id="MBB6505200.1"/>
    </source>
</evidence>
<reference evidence="2 3" key="1">
    <citation type="submission" date="2020-08" db="EMBL/GenBank/DDBJ databases">
        <title>The Agave Microbiome: Exploring the role of microbial communities in plant adaptations to desert environments.</title>
        <authorList>
            <person name="Partida-Martinez L.P."/>
        </authorList>
    </citation>
    <scope>NUCLEOTIDE SEQUENCE [LARGE SCALE GENOMIC DNA]</scope>
    <source>
        <strain evidence="2 3">AS3.13</strain>
    </source>
</reference>
<dbReference type="Proteomes" id="UP000522313">
    <property type="component" value="Unassembled WGS sequence"/>
</dbReference>
<reference evidence="2 3" key="2">
    <citation type="submission" date="2020-08" db="EMBL/GenBank/DDBJ databases">
        <authorList>
            <person name="Partida-Martinez L."/>
            <person name="Huntemann M."/>
            <person name="Clum A."/>
            <person name="Wang J."/>
            <person name="Palaniappan K."/>
            <person name="Ritter S."/>
            <person name="Chen I.-M."/>
            <person name="Stamatis D."/>
            <person name="Reddy T."/>
            <person name="O'Malley R."/>
            <person name="Daum C."/>
            <person name="Shapiro N."/>
            <person name="Ivanova N."/>
            <person name="Kyrpides N."/>
            <person name="Woyke T."/>
        </authorList>
    </citation>
    <scope>NUCLEOTIDE SEQUENCE [LARGE SCALE GENOMIC DNA]</scope>
    <source>
        <strain evidence="2 3">AS3.13</strain>
    </source>
</reference>
<sequence>MSDQDERAARLAAQLRANLRRRKAQARGQAEPLPDANGGEKDRP</sequence>